<dbReference type="PATRIC" id="fig|89059.3.peg.2156"/>
<keyword evidence="4 9" id="KW-0436">Ligase</keyword>
<evidence type="ECO:0000313" key="11">
    <source>
        <dbReference type="Proteomes" id="UP000051491"/>
    </source>
</evidence>
<dbReference type="GO" id="GO:0005737">
    <property type="term" value="C:cytoplasm"/>
    <property type="evidence" value="ECO:0007669"/>
    <property type="project" value="TreeGrafter"/>
</dbReference>
<evidence type="ECO:0000256" key="4">
    <source>
        <dbReference type="ARBA" id="ARBA00022598"/>
    </source>
</evidence>
<dbReference type="Proteomes" id="UP000051491">
    <property type="component" value="Unassembled WGS sequence"/>
</dbReference>
<dbReference type="InterPro" id="IPR019491">
    <property type="entry name" value="Lipoate_protein_ligase_C"/>
</dbReference>
<feature type="domain" description="BPL/LPL catalytic" evidence="8">
    <location>
        <begin position="26"/>
        <end position="217"/>
    </location>
</feature>
<dbReference type="GO" id="GO:0005524">
    <property type="term" value="F:ATP binding"/>
    <property type="evidence" value="ECO:0007669"/>
    <property type="project" value="UniProtKB-KW"/>
</dbReference>
<protein>
    <recommendedName>
        <fullName evidence="3">lipoate--protein ligase</fullName>
        <ecNumber evidence="3">6.3.1.20</ecNumber>
    </recommendedName>
</protein>
<reference evidence="9 11" key="1">
    <citation type="journal article" date="2015" name="Genome Announc.">
        <title>Expanding the biotechnology potential of lactobacilli through comparative genomics of 213 strains and associated genera.</title>
        <authorList>
            <person name="Sun Z."/>
            <person name="Harris H.M."/>
            <person name="McCann A."/>
            <person name="Guo C."/>
            <person name="Argimon S."/>
            <person name="Zhang W."/>
            <person name="Yang X."/>
            <person name="Jeffery I.B."/>
            <person name="Cooney J.C."/>
            <person name="Kagawa T.F."/>
            <person name="Liu W."/>
            <person name="Song Y."/>
            <person name="Salvetti E."/>
            <person name="Wrobel A."/>
            <person name="Rasinkangas P."/>
            <person name="Parkhill J."/>
            <person name="Rea M.C."/>
            <person name="O'Sullivan O."/>
            <person name="Ritari J."/>
            <person name="Douillard F.P."/>
            <person name="Paul Ross R."/>
            <person name="Yang R."/>
            <person name="Briner A.E."/>
            <person name="Felis G.E."/>
            <person name="de Vos W.M."/>
            <person name="Barrangou R."/>
            <person name="Klaenhammer T.R."/>
            <person name="Caufield P.W."/>
            <person name="Cui Y."/>
            <person name="Zhang H."/>
            <person name="O'Toole P.W."/>
        </authorList>
    </citation>
    <scope>NUCLEOTIDE SEQUENCE [LARGE SCALE GENOMIC DNA]</scope>
    <source>
        <strain evidence="9 11">DSM 15353</strain>
    </source>
</reference>
<dbReference type="GO" id="GO:0016979">
    <property type="term" value="F:lipoate-protein ligase activity"/>
    <property type="evidence" value="ECO:0007669"/>
    <property type="project" value="UniProtKB-EC"/>
</dbReference>
<dbReference type="InterPro" id="IPR004562">
    <property type="entry name" value="LipoylTrfase_LipoateP_Ligase"/>
</dbReference>
<dbReference type="PANTHER" id="PTHR12561">
    <property type="entry name" value="LIPOATE-PROTEIN LIGASE"/>
    <property type="match status" value="1"/>
</dbReference>
<dbReference type="Pfam" id="PF10437">
    <property type="entry name" value="Lip_prot_lig_C"/>
    <property type="match status" value="1"/>
</dbReference>
<dbReference type="CDD" id="cd16443">
    <property type="entry name" value="LplA"/>
    <property type="match status" value="1"/>
</dbReference>
<dbReference type="InterPro" id="IPR004143">
    <property type="entry name" value="BPL_LPL_catalytic"/>
</dbReference>
<evidence type="ECO:0000259" key="8">
    <source>
        <dbReference type="PROSITE" id="PS51733"/>
    </source>
</evidence>
<dbReference type="RefSeq" id="WP_010495697.1">
    <property type="nucleotide sequence ID" value="NZ_JQBK01000079.1"/>
</dbReference>
<dbReference type="InterPro" id="IPR045864">
    <property type="entry name" value="aa-tRNA-synth_II/BPL/LPL"/>
</dbReference>
<evidence type="ECO:0000256" key="1">
    <source>
        <dbReference type="ARBA" id="ARBA00005085"/>
    </source>
</evidence>
<dbReference type="NCBIfam" id="TIGR00545">
    <property type="entry name" value="lipoyltrans"/>
    <property type="match status" value="1"/>
</dbReference>
<accession>A0A0R2K1X4</accession>
<evidence type="ECO:0000256" key="6">
    <source>
        <dbReference type="ARBA" id="ARBA00022840"/>
    </source>
</evidence>
<dbReference type="Gene3D" id="3.30.390.50">
    <property type="entry name" value="CO dehydrogenase flavoprotein, C-terminal domain"/>
    <property type="match status" value="1"/>
</dbReference>
<dbReference type="Pfam" id="PF21948">
    <property type="entry name" value="LplA-B_cat"/>
    <property type="match status" value="1"/>
</dbReference>
<dbReference type="SUPFAM" id="SSF55681">
    <property type="entry name" value="Class II aaRS and biotin synthetases"/>
    <property type="match status" value="1"/>
</dbReference>
<evidence type="ECO:0000256" key="2">
    <source>
        <dbReference type="ARBA" id="ARBA00005124"/>
    </source>
</evidence>
<evidence type="ECO:0000256" key="3">
    <source>
        <dbReference type="ARBA" id="ARBA00012367"/>
    </source>
</evidence>
<dbReference type="EC" id="6.3.1.20" evidence="3"/>
<evidence type="ECO:0000256" key="5">
    <source>
        <dbReference type="ARBA" id="ARBA00022741"/>
    </source>
</evidence>
<evidence type="ECO:0000313" key="9">
    <source>
        <dbReference type="EMBL" id="KRN81189.1"/>
    </source>
</evidence>
<comment type="pathway">
    <text evidence="1">Protein modification; protein lipoylation via exogenous pathway; protein N(6)-(lipoyl)lysine from lipoate: step 2/2.</text>
</comment>
<dbReference type="EMBL" id="JQBK01000079">
    <property type="protein sequence ID" value="KRN81189.1"/>
    <property type="molecule type" value="Genomic_DNA"/>
</dbReference>
<comment type="pathway">
    <text evidence="2">Protein modification; protein lipoylation via exogenous pathway; protein N(6)-(lipoyl)lysine from lipoate: step 1/2.</text>
</comment>
<reference evidence="12" key="3">
    <citation type="submission" date="2016-11" db="EMBL/GenBank/DDBJ databases">
        <authorList>
            <person name="Papadimitriou K."/>
        </authorList>
    </citation>
    <scope>NUCLEOTIDE SEQUENCE [LARGE SCALE GENOMIC DNA]</scope>
    <source>
        <strain evidence="12">ACA-DC 1533</strain>
    </source>
</reference>
<name>A0A0R2K1X4_9LACO</name>
<dbReference type="PANTHER" id="PTHR12561:SF3">
    <property type="entry name" value="LIPOYLTRANSFERASE 1, MITOCHONDRIAL"/>
    <property type="match status" value="1"/>
</dbReference>
<organism evidence="9 11">
    <name type="scientific">Ligilactobacillus acidipiscis</name>
    <dbReference type="NCBI Taxonomy" id="89059"/>
    <lineage>
        <taxon>Bacteria</taxon>
        <taxon>Bacillati</taxon>
        <taxon>Bacillota</taxon>
        <taxon>Bacilli</taxon>
        <taxon>Lactobacillales</taxon>
        <taxon>Lactobacillaceae</taxon>
        <taxon>Ligilactobacillus</taxon>
    </lineage>
</organism>
<dbReference type="PROSITE" id="PS51733">
    <property type="entry name" value="BPL_LPL_CATALYTIC"/>
    <property type="match status" value="1"/>
</dbReference>
<reference evidence="10" key="2">
    <citation type="submission" date="2016-11" db="EMBL/GenBank/DDBJ databases">
        <authorList>
            <person name="Jaros S."/>
            <person name="Januszkiewicz K."/>
            <person name="Wedrychowicz H."/>
        </authorList>
    </citation>
    <scope>NUCLEOTIDE SEQUENCE [LARGE SCALE GENOMIC DNA]</scope>
    <source>
        <strain evidence="10">ACA-DC 1533</strain>
    </source>
</reference>
<dbReference type="GO" id="GO:0017118">
    <property type="term" value="F:lipoyltransferase activity"/>
    <property type="evidence" value="ECO:0007669"/>
    <property type="project" value="TreeGrafter"/>
</dbReference>
<dbReference type="STRING" id="89059.LAC1533_2373"/>
<keyword evidence="5" id="KW-0547">Nucleotide-binding</keyword>
<dbReference type="GeneID" id="95350456"/>
<dbReference type="EMBL" id="LT630287">
    <property type="protein sequence ID" value="SFV41799.1"/>
    <property type="molecule type" value="Genomic_DNA"/>
</dbReference>
<comment type="catalytic activity">
    <reaction evidence="7">
        <text>L-lysyl-[lipoyl-carrier protein] + (R)-lipoate + ATP = N(6)-[(R)-lipoyl]-L-lysyl-[lipoyl-carrier protein] + AMP + diphosphate + H(+)</text>
        <dbReference type="Rhea" id="RHEA:49288"/>
        <dbReference type="Rhea" id="RHEA-COMP:10500"/>
        <dbReference type="Rhea" id="RHEA-COMP:10502"/>
        <dbReference type="ChEBI" id="CHEBI:15378"/>
        <dbReference type="ChEBI" id="CHEBI:29969"/>
        <dbReference type="ChEBI" id="CHEBI:30616"/>
        <dbReference type="ChEBI" id="CHEBI:33019"/>
        <dbReference type="ChEBI" id="CHEBI:83088"/>
        <dbReference type="ChEBI" id="CHEBI:83099"/>
        <dbReference type="ChEBI" id="CHEBI:456215"/>
        <dbReference type="EC" id="6.3.1.20"/>
    </reaction>
</comment>
<dbReference type="Gene3D" id="3.30.930.10">
    <property type="entry name" value="Bira Bifunctional Protein, Domain 2"/>
    <property type="match status" value="1"/>
</dbReference>
<gene>
    <name evidence="9" type="ORF">IV43_GL002039</name>
    <name evidence="10" type="ORF">LAC1533_2373</name>
</gene>
<evidence type="ECO:0000256" key="7">
    <source>
        <dbReference type="ARBA" id="ARBA00048037"/>
    </source>
</evidence>
<sequence>MQYIAMNTKDIRTNLATEQYLMNSGKMTPPFMLFYIEKPCIIVGRNQNTMEEIDPEYCRKHNITITRRLSGGGAMYQDLGNMCFSMVIPAKDQEFGDFKSMVQPVVAGLKEMGATNIEVTGRNDIVLNGRKFSGNAMYTRDGKTFSHGTCMFDVDTDVVASALRVPKDKIESKGIKSVRSRVINIKPYLKEEYQNMDTFQLREELIKKIWKTNTIEEAEKNYAYVLDDEDKKEIAKLEQEIYYNWDWVYGKSPKFTVQRRKHFAGGTIDARFNIENGTIENVVIYGDFFGPENVDELQDELKGTKYSQEKIKEKLNALDLSRFFAGIPQDEITELLSTQQ</sequence>
<keyword evidence="6" id="KW-0067">ATP-binding</keyword>
<evidence type="ECO:0000313" key="12">
    <source>
        <dbReference type="Proteomes" id="UP000190935"/>
    </source>
</evidence>
<dbReference type="UniPathway" id="UPA00537">
    <property type="reaction ID" value="UER00594"/>
</dbReference>
<dbReference type="Proteomes" id="UP000190935">
    <property type="component" value="Chromosome I"/>
</dbReference>
<dbReference type="KEGG" id="laca:LAC1533_2373"/>
<dbReference type="OrthoDB" id="9788148at2"/>
<proteinExistence type="predicted"/>
<dbReference type="GO" id="GO:0009249">
    <property type="term" value="P:protein lipoylation"/>
    <property type="evidence" value="ECO:0007669"/>
    <property type="project" value="InterPro"/>
</dbReference>
<dbReference type="AlphaFoldDB" id="A0A0R2K1X4"/>
<dbReference type="SUPFAM" id="SSF82649">
    <property type="entry name" value="SufE/NifU"/>
    <property type="match status" value="1"/>
</dbReference>
<evidence type="ECO:0000313" key="10">
    <source>
        <dbReference type="EMBL" id="SFV41799.1"/>
    </source>
</evidence>